<organism evidence="2 3">
    <name type="scientific">Candidatus Nealsonbacteria bacterium RIFCSPHIGHO2_01_FULL_43_31</name>
    <dbReference type="NCBI Taxonomy" id="1801665"/>
    <lineage>
        <taxon>Bacteria</taxon>
        <taxon>Candidatus Nealsoniibacteriota</taxon>
    </lineage>
</organism>
<comment type="caution">
    <text evidence="2">The sequence shown here is derived from an EMBL/GenBank/DDBJ whole genome shotgun (WGS) entry which is preliminary data.</text>
</comment>
<dbReference type="EMBL" id="MHMA01000031">
    <property type="protein sequence ID" value="OGZ19891.1"/>
    <property type="molecule type" value="Genomic_DNA"/>
</dbReference>
<sequence length="158" mass="18293">MKQNQQFQHLKAIEYGINKHLFIICAIVTIIVMAMTLIDFFTRGNLFTVQIAPFYLGVLLIYSLHKEIVRWLGQRSVERQGELFVYIWIGLTTALYVINFATKNYFSVTAEGLSINTLQSTMVLALEVLAIFIFTRFLKILKISLAKKHFLKKIKDNN</sequence>
<keyword evidence="1" id="KW-0472">Membrane</keyword>
<feature type="transmembrane region" description="Helical" evidence="1">
    <location>
        <begin position="44"/>
        <end position="62"/>
    </location>
</feature>
<accession>A0A1G2E3Q7</accession>
<keyword evidence="1" id="KW-0812">Transmembrane</keyword>
<evidence type="ECO:0000256" key="1">
    <source>
        <dbReference type="SAM" id="Phobius"/>
    </source>
</evidence>
<name>A0A1G2E3Q7_9BACT</name>
<feature type="transmembrane region" description="Helical" evidence="1">
    <location>
        <begin position="21"/>
        <end position="38"/>
    </location>
</feature>
<protein>
    <submittedName>
        <fullName evidence="2">Uncharacterized protein</fullName>
    </submittedName>
</protein>
<keyword evidence="1" id="KW-1133">Transmembrane helix</keyword>
<feature type="transmembrane region" description="Helical" evidence="1">
    <location>
        <begin position="83"/>
        <end position="101"/>
    </location>
</feature>
<gene>
    <name evidence="2" type="ORF">A2654_00725</name>
</gene>
<feature type="transmembrane region" description="Helical" evidence="1">
    <location>
        <begin position="121"/>
        <end position="138"/>
    </location>
</feature>
<evidence type="ECO:0000313" key="2">
    <source>
        <dbReference type="EMBL" id="OGZ19891.1"/>
    </source>
</evidence>
<dbReference type="AlphaFoldDB" id="A0A1G2E3Q7"/>
<evidence type="ECO:0000313" key="3">
    <source>
        <dbReference type="Proteomes" id="UP000178721"/>
    </source>
</evidence>
<reference evidence="2 3" key="1">
    <citation type="journal article" date="2016" name="Nat. Commun.">
        <title>Thousands of microbial genomes shed light on interconnected biogeochemical processes in an aquifer system.</title>
        <authorList>
            <person name="Anantharaman K."/>
            <person name="Brown C.T."/>
            <person name="Hug L.A."/>
            <person name="Sharon I."/>
            <person name="Castelle C.J."/>
            <person name="Probst A.J."/>
            <person name="Thomas B.C."/>
            <person name="Singh A."/>
            <person name="Wilkins M.J."/>
            <person name="Karaoz U."/>
            <person name="Brodie E.L."/>
            <person name="Williams K.H."/>
            <person name="Hubbard S.S."/>
            <person name="Banfield J.F."/>
        </authorList>
    </citation>
    <scope>NUCLEOTIDE SEQUENCE [LARGE SCALE GENOMIC DNA]</scope>
</reference>
<proteinExistence type="predicted"/>
<dbReference type="Proteomes" id="UP000178721">
    <property type="component" value="Unassembled WGS sequence"/>
</dbReference>